<dbReference type="EMBL" id="DTBJ01000047">
    <property type="protein sequence ID" value="HGM59021.1"/>
    <property type="molecule type" value="Genomic_DNA"/>
</dbReference>
<dbReference type="AlphaFoldDB" id="A0A7C4D7Q9"/>
<name>A0A7C4D7Q9_STAMA</name>
<organism evidence="1">
    <name type="scientific">Staphylothermus marinus</name>
    <dbReference type="NCBI Taxonomy" id="2280"/>
    <lineage>
        <taxon>Archaea</taxon>
        <taxon>Thermoproteota</taxon>
        <taxon>Thermoprotei</taxon>
        <taxon>Desulfurococcales</taxon>
        <taxon>Desulfurococcaceae</taxon>
        <taxon>Staphylothermus</taxon>
    </lineage>
</organism>
<reference evidence="1" key="1">
    <citation type="journal article" date="2020" name="mSystems">
        <title>Genome- and Community-Level Interaction Insights into Carbon Utilization and Element Cycling Functions of Hydrothermarchaeota in Hydrothermal Sediment.</title>
        <authorList>
            <person name="Zhou Z."/>
            <person name="Liu Y."/>
            <person name="Xu W."/>
            <person name="Pan J."/>
            <person name="Luo Z.H."/>
            <person name="Li M."/>
        </authorList>
    </citation>
    <scope>NUCLEOTIDE SEQUENCE [LARGE SCALE GENOMIC DNA]</scope>
    <source>
        <strain evidence="1">SpSt-642</strain>
    </source>
</reference>
<protein>
    <submittedName>
        <fullName evidence="1">Uncharacterized protein</fullName>
    </submittedName>
</protein>
<comment type="caution">
    <text evidence="1">The sequence shown here is derived from an EMBL/GenBank/DDBJ whole genome shotgun (WGS) entry which is preliminary data.</text>
</comment>
<proteinExistence type="predicted"/>
<gene>
    <name evidence="1" type="ORF">ENU14_05505</name>
</gene>
<dbReference type="InterPro" id="IPR036868">
    <property type="entry name" value="TusA-like_sf"/>
</dbReference>
<evidence type="ECO:0000313" key="1">
    <source>
        <dbReference type="EMBL" id="HGM59021.1"/>
    </source>
</evidence>
<sequence length="80" mass="9267">MKIIDRIDLTQNPESCSQHPLIRLKNIIEKLNFNEAVEVLTDNEIIPVKALEIIASKHNIELKIVESNKQIYKIILFKNS</sequence>
<dbReference type="Gene3D" id="3.30.110.40">
    <property type="entry name" value="TusA-like domain"/>
    <property type="match status" value="1"/>
</dbReference>
<accession>A0A7C4D7Q9</accession>